<dbReference type="Proteomes" id="UP000515152">
    <property type="component" value="Chromosome 2"/>
</dbReference>
<evidence type="ECO:0000256" key="2">
    <source>
        <dbReference type="SAM" id="MobiDB-lite"/>
    </source>
</evidence>
<feature type="region of interest" description="Disordered" evidence="2">
    <location>
        <begin position="23"/>
        <end position="44"/>
    </location>
</feature>
<accession>A0A6P3VTA6</accession>
<name>A0A6P3VTA6_CLUHA</name>
<protein>
    <submittedName>
        <fullName evidence="6">Coiled-coil domain-containing protein 138 isoform X2</fullName>
    </submittedName>
</protein>
<gene>
    <name evidence="6" type="primary">LOC105898098</name>
</gene>
<sequence>MNQSSDTDIDAKVEELKKKYLEKGQLTTTSTENKSTQDTKKVTSKAWKSPTSRCYYREIKSHNKNLQELCKAVRSFPLRLDSNHVWDESDSDLNIEYTDSVLNVQCTETDVTLSSNLGHLSSPSETQHVGERLKNPHSPHSPSSASGLGHVYQELLEIYEKLQVERLNQQQWAAKLLKQEQKLEQRENLLLQHQPTLHKVCGVKGEVHDRVRALQQQHQIELDHLNSALKEKTKDNKRIRSSFDTIKGLNESMKKQLIDLGEQRKKLEDQVKKAHARLENLQRKYDYAVAHKGRDNIAPKFEVKPSKPDKAVPTVRTAKIPGGSTSGKLLALLLDWVLDSQLLQAGGGDKSTPFPLDMPPSATSLHERCAKALPVLTEQLQQATEVNSPFHLPLLQVSYWCLKQLDLSSQTPLTSTLRRLGEEMTKGSLDPGVPSKSRPCPLFRSPCLHTRFLSMLIILKTITQVNTLAQALEALLVELKAEEGQALFLQYQALPVVSALLRGGNAGLLAPAVDVLMLMCAESWMQTHFLEACSTEDFFRTASLLLHNPRLQLPVLEKVAMLLQRLSAIRKNKRLFEAFTLHLVLQEKHRTVDPAHTFLSINLNSILFNLGMLTRP</sequence>
<feature type="region of interest" description="Disordered" evidence="2">
    <location>
        <begin position="115"/>
        <end position="147"/>
    </location>
</feature>
<organism evidence="5 6">
    <name type="scientific">Clupea harengus</name>
    <name type="common">Atlantic herring</name>
    <dbReference type="NCBI Taxonomy" id="7950"/>
    <lineage>
        <taxon>Eukaryota</taxon>
        <taxon>Metazoa</taxon>
        <taxon>Chordata</taxon>
        <taxon>Craniata</taxon>
        <taxon>Vertebrata</taxon>
        <taxon>Euteleostomi</taxon>
        <taxon>Actinopterygii</taxon>
        <taxon>Neopterygii</taxon>
        <taxon>Teleostei</taxon>
        <taxon>Clupei</taxon>
        <taxon>Clupeiformes</taxon>
        <taxon>Clupeoidei</taxon>
        <taxon>Clupeidae</taxon>
        <taxon>Clupea</taxon>
    </lineage>
</organism>
<feature type="domain" description="Coiled-coil-domain-containing protein 138 coiled-coil" evidence="4">
    <location>
        <begin position="234"/>
        <end position="292"/>
    </location>
</feature>
<dbReference type="PANTHER" id="PTHR34523">
    <property type="entry name" value="COILED-COIL DOMAIN-CONTAINING PROTEIN 138"/>
    <property type="match status" value="1"/>
</dbReference>
<dbReference type="GeneID" id="105898098"/>
<feature type="compositionally biased region" description="Polar residues" evidence="2">
    <location>
        <begin position="115"/>
        <end position="127"/>
    </location>
</feature>
<feature type="coiled-coil region" evidence="1">
    <location>
        <begin position="250"/>
        <end position="284"/>
    </location>
</feature>
<dbReference type="RefSeq" id="XP_012680555.2">
    <property type="nucleotide sequence ID" value="XM_012825101.3"/>
</dbReference>
<evidence type="ECO:0000259" key="4">
    <source>
        <dbReference type="Pfam" id="PF21037"/>
    </source>
</evidence>
<dbReference type="InterPro" id="IPR048750">
    <property type="entry name" value="CCDC138_C"/>
</dbReference>
<keyword evidence="1" id="KW-0175">Coiled coil</keyword>
<evidence type="ECO:0000259" key="3">
    <source>
        <dbReference type="Pfam" id="PF21035"/>
    </source>
</evidence>
<dbReference type="Pfam" id="PF21037">
    <property type="entry name" value="CCDC138_cc"/>
    <property type="match status" value="1"/>
</dbReference>
<feature type="compositionally biased region" description="Low complexity" evidence="2">
    <location>
        <begin position="136"/>
        <end position="146"/>
    </location>
</feature>
<dbReference type="Gene3D" id="1.20.5.340">
    <property type="match status" value="1"/>
</dbReference>
<dbReference type="PANTHER" id="PTHR34523:SF1">
    <property type="entry name" value="COILED-COIL DOMAIN-CONTAINING PROTEIN 138"/>
    <property type="match status" value="1"/>
</dbReference>
<dbReference type="InterPro" id="IPR038798">
    <property type="entry name" value="CCDC138"/>
</dbReference>
<evidence type="ECO:0000256" key="1">
    <source>
        <dbReference type="SAM" id="Coils"/>
    </source>
</evidence>
<reference evidence="6" key="1">
    <citation type="submission" date="2025-08" db="UniProtKB">
        <authorList>
            <consortium name="RefSeq"/>
        </authorList>
    </citation>
    <scope>IDENTIFICATION</scope>
</reference>
<evidence type="ECO:0000313" key="5">
    <source>
        <dbReference type="Proteomes" id="UP000515152"/>
    </source>
</evidence>
<keyword evidence="5" id="KW-1185">Reference proteome</keyword>
<evidence type="ECO:0000313" key="6">
    <source>
        <dbReference type="RefSeq" id="XP_012680555.2"/>
    </source>
</evidence>
<dbReference type="AlphaFoldDB" id="A0A6P3VTA6"/>
<proteinExistence type="predicted"/>
<dbReference type="Pfam" id="PF21035">
    <property type="entry name" value="CCDC138_C"/>
    <property type="match status" value="1"/>
</dbReference>
<feature type="domain" description="Coiled-coil" evidence="3">
    <location>
        <begin position="333"/>
        <end position="610"/>
    </location>
</feature>
<dbReference type="InterPro" id="IPR048751">
    <property type="entry name" value="CCDC138_CC"/>
</dbReference>